<keyword evidence="6" id="KW-1185">Reference proteome</keyword>
<keyword evidence="2" id="KW-0472">Membrane</keyword>
<feature type="domain" description="DUF641" evidence="3">
    <location>
        <begin position="112"/>
        <end position="230"/>
    </location>
</feature>
<dbReference type="InterPro" id="IPR056813">
    <property type="entry name" value="GIL1_IRKI_C"/>
</dbReference>
<proteinExistence type="predicted"/>
<dbReference type="Pfam" id="PF04859">
    <property type="entry name" value="DUF641"/>
    <property type="match status" value="1"/>
</dbReference>
<reference evidence="5" key="2">
    <citation type="journal article" date="2022" name="Hortic Res">
        <title>The genome of Dioscorea zingiberensis sheds light on the biosynthesis, origin and evolution of the medicinally important diosgenin saponins.</title>
        <authorList>
            <person name="Li Y."/>
            <person name="Tan C."/>
            <person name="Li Z."/>
            <person name="Guo J."/>
            <person name="Li S."/>
            <person name="Chen X."/>
            <person name="Wang C."/>
            <person name="Dai X."/>
            <person name="Yang H."/>
            <person name="Song W."/>
            <person name="Hou L."/>
            <person name="Xu J."/>
            <person name="Tong Z."/>
            <person name="Xu A."/>
            <person name="Yuan X."/>
            <person name="Wang W."/>
            <person name="Yang Q."/>
            <person name="Chen L."/>
            <person name="Sun Z."/>
            <person name="Wang K."/>
            <person name="Pan B."/>
            <person name="Chen J."/>
            <person name="Bao Y."/>
            <person name="Liu F."/>
            <person name="Qi X."/>
            <person name="Gang D.R."/>
            <person name="Wen J."/>
            <person name="Li J."/>
        </authorList>
    </citation>
    <scope>NUCLEOTIDE SEQUENCE</scope>
    <source>
        <strain evidence="5">Dzin_1.0</strain>
    </source>
</reference>
<accession>A0A9D5C2E3</accession>
<dbReference type="Proteomes" id="UP001085076">
    <property type="component" value="Miscellaneous, Linkage group lg08"/>
</dbReference>
<dbReference type="AlphaFoldDB" id="A0A9D5C2E3"/>
<keyword evidence="2" id="KW-1133">Transmembrane helix</keyword>
<dbReference type="GO" id="GO:0009639">
    <property type="term" value="P:response to red or far red light"/>
    <property type="evidence" value="ECO:0007669"/>
    <property type="project" value="InterPro"/>
</dbReference>
<dbReference type="OrthoDB" id="1915848at2759"/>
<dbReference type="PANTHER" id="PTHR31161">
    <property type="entry name" value="PROTEIN GRAVITROPIC IN THE LIGHT 1"/>
    <property type="match status" value="1"/>
</dbReference>
<keyword evidence="2" id="KW-0812">Transmembrane</keyword>
<name>A0A9D5C2E3_9LILI</name>
<gene>
    <name evidence="5" type="ORF">J5N97_025995</name>
</gene>
<feature type="transmembrane region" description="Helical" evidence="2">
    <location>
        <begin position="416"/>
        <end position="436"/>
    </location>
</feature>
<evidence type="ECO:0000256" key="2">
    <source>
        <dbReference type="SAM" id="Phobius"/>
    </source>
</evidence>
<evidence type="ECO:0000256" key="1">
    <source>
        <dbReference type="SAM" id="Coils"/>
    </source>
</evidence>
<reference evidence="5" key="1">
    <citation type="submission" date="2021-03" db="EMBL/GenBank/DDBJ databases">
        <authorList>
            <person name="Li Z."/>
            <person name="Yang C."/>
        </authorList>
    </citation>
    <scope>NUCLEOTIDE SEQUENCE</scope>
    <source>
        <strain evidence="5">Dzin_1.0</strain>
        <tissue evidence="5">Leaf</tissue>
    </source>
</reference>
<dbReference type="Pfam" id="PF24994">
    <property type="entry name" value="GIL1_IRKI_C"/>
    <property type="match status" value="1"/>
</dbReference>
<dbReference type="InterPro" id="IPR040225">
    <property type="entry name" value="GIL1-like"/>
</dbReference>
<evidence type="ECO:0008006" key="7">
    <source>
        <dbReference type="Google" id="ProtNLM"/>
    </source>
</evidence>
<feature type="transmembrane region" description="Helical" evidence="2">
    <location>
        <begin position="20"/>
        <end position="38"/>
    </location>
</feature>
<evidence type="ECO:0000259" key="4">
    <source>
        <dbReference type="Pfam" id="PF24994"/>
    </source>
</evidence>
<feature type="coiled-coil region" evidence="1">
    <location>
        <begin position="186"/>
        <end position="220"/>
    </location>
</feature>
<feature type="domain" description="GIL1/IRKI C-terminal" evidence="4">
    <location>
        <begin position="432"/>
        <end position="485"/>
    </location>
</feature>
<organism evidence="5 6">
    <name type="scientific">Dioscorea zingiberensis</name>
    <dbReference type="NCBI Taxonomy" id="325984"/>
    <lineage>
        <taxon>Eukaryota</taxon>
        <taxon>Viridiplantae</taxon>
        <taxon>Streptophyta</taxon>
        <taxon>Embryophyta</taxon>
        <taxon>Tracheophyta</taxon>
        <taxon>Spermatophyta</taxon>
        <taxon>Magnoliopsida</taxon>
        <taxon>Liliopsida</taxon>
        <taxon>Dioscoreales</taxon>
        <taxon>Dioscoreaceae</taxon>
        <taxon>Dioscorea</taxon>
    </lineage>
</organism>
<protein>
    <recommendedName>
        <fullName evidence="7">DUF641 domain-containing protein</fullName>
    </recommendedName>
</protein>
<dbReference type="GO" id="GO:0009959">
    <property type="term" value="P:negative gravitropism"/>
    <property type="evidence" value="ECO:0007669"/>
    <property type="project" value="InterPro"/>
</dbReference>
<comment type="caution">
    <text evidence="5">The sequence shown here is derived from an EMBL/GenBank/DDBJ whole genome shotgun (WGS) entry which is preliminary data.</text>
</comment>
<dbReference type="EMBL" id="JAGGNH010000008">
    <property type="protein sequence ID" value="KAJ0964857.1"/>
    <property type="molecule type" value="Genomic_DNA"/>
</dbReference>
<keyword evidence="1" id="KW-0175">Coiled coil</keyword>
<evidence type="ECO:0000313" key="6">
    <source>
        <dbReference type="Proteomes" id="UP001085076"/>
    </source>
</evidence>
<evidence type="ECO:0000259" key="3">
    <source>
        <dbReference type="Pfam" id="PF04859"/>
    </source>
</evidence>
<sequence>MVGFPTPNATAFPDALPPLAPLVPLVLIFSLLYVVSSFRSESGDRKFRMETARLAPPKSLKKAFSSILRARRATDEDDATARKLKPSKTLGHYPTIVLPDGNAEDLKEQQKQRKEKECLLDNLFVSISGIKAAYAQLQLAQSPYNPDGIQNADEAVVFQLKHLSQLKHAYLKEQPLSPQPPLSAQIQEQRNLLKTYQITVKKLESELQFKDDEIRSLEAQLLESQTLCSTIDAKLHPNRSLSALRDLHLSGLNPTHFLFALRYTVKSIRHFVKQMVVEMESTRWDLDTAAGAIYPEVLRRGPTHSNLAFESYVSLKMFSDFQCPDYGLRGLDCCGSWDQNRFFDEFSSSSHLSWNQLFKRSPQASEFVRAKYLTLIHPKMEASFFGNLDQRALVSSGRGFPDSEFFSGFAEMARRLWLLHCLFFSFVPSPAIFQAARGARFSDVFMETVVAEEYGGYGTGPRPTVAFTVVPGFKLGRAVIQCRVYLTSKTHQRS</sequence>
<dbReference type="InterPro" id="IPR006943">
    <property type="entry name" value="DUF641_pln"/>
</dbReference>
<evidence type="ECO:0000313" key="5">
    <source>
        <dbReference type="EMBL" id="KAJ0964857.1"/>
    </source>
</evidence>